<evidence type="ECO:0000256" key="2">
    <source>
        <dbReference type="ARBA" id="ARBA00013278"/>
    </source>
</evidence>
<protein>
    <recommendedName>
        <fullName evidence="2">phospholipase A2</fullName>
        <ecNumber evidence="2">3.1.1.4</ecNumber>
    </recommendedName>
    <alternativeName>
        <fullName evidence="5">Phosphatidylcholine 2-acylhydrolase</fullName>
    </alternativeName>
</protein>
<keyword evidence="9" id="KW-1185">Reference proteome</keyword>
<evidence type="ECO:0000259" key="7">
    <source>
        <dbReference type="Pfam" id="PF05826"/>
    </source>
</evidence>
<evidence type="ECO:0000256" key="4">
    <source>
        <dbReference type="ARBA" id="ARBA00023098"/>
    </source>
</evidence>
<dbReference type="SUPFAM" id="SSF48619">
    <property type="entry name" value="Phospholipase A2, PLA2"/>
    <property type="match status" value="1"/>
</dbReference>
<evidence type="ECO:0000256" key="5">
    <source>
        <dbReference type="ARBA" id="ARBA00029903"/>
    </source>
</evidence>
<dbReference type="GO" id="GO:0006644">
    <property type="term" value="P:phospholipid metabolic process"/>
    <property type="evidence" value="ECO:0007669"/>
    <property type="project" value="InterPro"/>
</dbReference>
<dbReference type="EMBL" id="OU900097">
    <property type="protein sequence ID" value="CAG9861279.1"/>
    <property type="molecule type" value="Genomic_DNA"/>
</dbReference>
<dbReference type="OrthoDB" id="6075074at2759"/>
<organism evidence="8 9">
    <name type="scientific">Phyllotreta striolata</name>
    <name type="common">Striped flea beetle</name>
    <name type="synonym">Crioceris striolata</name>
    <dbReference type="NCBI Taxonomy" id="444603"/>
    <lineage>
        <taxon>Eukaryota</taxon>
        <taxon>Metazoa</taxon>
        <taxon>Ecdysozoa</taxon>
        <taxon>Arthropoda</taxon>
        <taxon>Hexapoda</taxon>
        <taxon>Insecta</taxon>
        <taxon>Pterygota</taxon>
        <taxon>Neoptera</taxon>
        <taxon>Endopterygota</taxon>
        <taxon>Coleoptera</taxon>
        <taxon>Polyphaga</taxon>
        <taxon>Cucujiformia</taxon>
        <taxon>Chrysomeloidea</taxon>
        <taxon>Chrysomelidae</taxon>
        <taxon>Galerucinae</taxon>
        <taxon>Alticini</taxon>
        <taxon>Phyllotreta</taxon>
    </lineage>
</organism>
<feature type="signal peptide" evidence="6">
    <location>
        <begin position="1"/>
        <end position="28"/>
    </location>
</feature>
<dbReference type="GO" id="GO:0004623">
    <property type="term" value="F:phospholipase A2 activity"/>
    <property type="evidence" value="ECO:0007669"/>
    <property type="project" value="UniProtKB-EC"/>
</dbReference>
<keyword evidence="3" id="KW-0442">Lipid degradation</keyword>
<dbReference type="AlphaFoldDB" id="A0A9N9TRB9"/>
<dbReference type="Pfam" id="PF05826">
    <property type="entry name" value="Phospholip_A2_2"/>
    <property type="match status" value="1"/>
</dbReference>
<name>A0A9N9TRB9_PHYSR</name>
<reference evidence="8" key="1">
    <citation type="submission" date="2022-01" db="EMBL/GenBank/DDBJ databases">
        <authorList>
            <person name="King R."/>
        </authorList>
    </citation>
    <scope>NUCLEOTIDE SEQUENCE</scope>
</reference>
<dbReference type="PANTHER" id="PTHR12253">
    <property type="entry name" value="RH14732P"/>
    <property type="match status" value="1"/>
</dbReference>
<dbReference type="InterPro" id="IPR016090">
    <property type="entry name" value="PLA2-like_dom"/>
</dbReference>
<dbReference type="Proteomes" id="UP001153712">
    <property type="component" value="Chromosome 4"/>
</dbReference>
<dbReference type="GO" id="GO:0016042">
    <property type="term" value="P:lipid catabolic process"/>
    <property type="evidence" value="ECO:0007669"/>
    <property type="project" value="UniProtKB-KW"/>
</dbReference>
<evidence type="ECO:0000256" key="3">
    <source>
        <dbReference type="ARBA" id="ARBA00022963"/>
    </source>
</evidence>
<evidence type="ECO:0000313" key="8">
    <source>
        <dbReference type="EMBL" id="CAG9861279.1"/>
    </source>
</evidence>
<comment type="cofactor">
    <cofactor evidence="1">
        <name>Ca(2+)</name>
        <dbReference type="ChEBI" id="CHEBI:29108"/>
    </cofactor>
</comment>
<feature type="chain" id="PRO_5040264188" description="phospholipase A2" evidence="6">
    <location>
        <begin position="29"/>
        <end position="303"/>
    </location>
</feature>
<gene>
    <name evidence="8" type="ORF">PHYEVI_LOCUS7621</name>
</gene>
<dbReference type="EC" id="3.1.1.4" evidence="2"/>
<accession>A0A9N9TRB9</accession>
<evidence type="ECO:0000256" key="6">
    <source>
        <dbReference type="SAM" id="SignalP"/>
    </source>
</evidence>
<proteinExistence type="predicted"/>
<dbReference type="Gene3D" id="1.20.90.10">
    <property type="entry name" value="Phospholipase A2 domain"/>
    <property type="match status" value="1"/>
</dbReference>
<keyword evidence="6" id="KW-0732">Signal</keyword>
<dbReference type="GO" id="GO:0050482">
    <property type="term" value="P:arachidonate secretion"/>
    <property type="evidence" value="ECO:0007669"/>
    <property type="project" value="InterPro"/>
</dbReference>
<keyword evidence="4" id="KW-0443">Lipid metabolism</keyword>
<sequence>MRRVTGQRPRCTGRLLVAVLLALRSAAAAETSEIRDFVETNVLPDGEVETRVFYKGVVAKETRVGSGSNVGLRFRELTQADRLIQLIVDDDGRLIDCDFGRDDGRSASFLSSFRRDLGDLVAASNGTVESLDGKRLPGEFGWMDFGRLKADCKRRHREMKERMQERRSKRDVGDIFRVPGTKWCGKGYSADKYTRLGGFSKTDRCCRKHDLRCPFWIGGFETKYGLFNWRFNTLMHCNCDDRACLKRAGTGDANMVGKLFFNVVQTKCFVLKPKKSCVRHSWWGKCEKTKVVKQAVLRDNVPF</sequence>
<dbReference type="InterPro" id="IPR036444">
    <property type="entry name" value="PLipase_A2_dom_sf"/>
</dbReference>
<evidence type="ECO:0000256" key="1">
    <source>
        <dbReference type="ARBA" id="ARBA00001913"/>
    </source>
</evidence>
<evidence type="ECO:0000313" key="9">
    <source>
        <dbReference type="Proteomes" id="UP001153712"/>
    </source>
</evidence>
<feature type="domain" description="Phospholipase A2-like central" evidence="7">
    <location>
        <begin position="178"/>
        <end position="271"/>
    </location>
</feature>